<feature type="transmembrane region" description="Helical" evidence="5">
    <location>
        <begin position="422"/>
        <end position="449"/>
    </location>
</feature>
<dbReference type="Pfam" id="PF00662">
    <property type="entry name" value="Proton_antipo_N"/>
    <property type="match status" value="1"/>
</dbReference>
<comment type="catalytic activity">
    <reaction evidence="5">
        <text>a ubiquinone + NADH + 5 H(+)(in) = a ubiquinol + NAD(+) + 4 H(+)(out)</text>
        <dbReference type="Rhea" id="RHEA:29091"/>
        <dbReference type="Rhea" id="RHEA-COMP:9565"/>
        <dbReference type="Rhea" id="RHEA-COMP:9566"/>
        <dbReference type="ChEBI" id="CHEBI:15378"/>
        <dbReference type="ChEBI" id="CHEBI:16389"/>
        <dbReference type="ChEBI" id="CHEBI:17976"/>
        <dbReference type="ChEBI" id="CHEBI:57540"/>
        <dbReference type="ChEBI" id="CHEBI:57945"/>
        <dbReference type="EC" id="7.1.1.2"/>
    </reaction>
</comment>
<keyword evidence="4 5" id="KW-0472">Membrane</keyword>
<gene>
    <name evidence="8" type="primary">nad5</name>
</gene>
<dbReference type="EMBL" id="KP165385">
    <property type="protein sequence ID" value="AJF22829.1"/>
    <property type="molecule type" value="Genomic_DNA"/>
</dbReference>
<keyword evidence="3 5" id="KW-1133">Transmembrane helix</keyword>
<feature type="transmembrane region" description="Helical" evidence="5">
    <location>
        <begin position="664"/>
        <end position="682"/>
    </location>
</feature>
<geneLocation type="mitochondrion" evidence="8"/>
<keyword evidence="8" id="KW-0560">Oxidoreductase</keyword>
<keyword evidence="5 8" id="KW-0496">Mitochondrion</keyword>
<feature type="transmembrane region" description="Helical" evidence="5">
    <location>
        <begin position="380"/>
        <end position="402"/>
    </location>
</feature>
<dbReference type="GeneID" id="22975975"/>
<dbReference type="PANTHER" id="PTHR42829">
    <property type="entry name" value="NADH-UBIQUINONE OXIDOREDUCTASE CHAIN 5"/>
    <property type="match status" value="1"/>
</dbReference>
<feature type="transmembrane region" description="Helical" evidence="5">
    <location>
        <begin position="470"/>
        <end position="490"/>
    </location>
</feature>
<dbReference type="GO" id="GO:0016020">
    <property type="term" value="C:membrane"/>
    <property type="evidence" value="ECO:0007669"/>
    <property type="project" value="UniProtKB-SubCell"/>
</dbReference>
<dbReference type="GO" id="GO:0015990">
    <property type="term" value="P:electron transport coupled proton transport"/>
    <property type="evidence" value="ECO:0007669"/>
    <property type="project" value="TreeGrafter"/>
</dbReference>
<organism evidence="8">
    <name type="scientific">Paracercomonas marina</name>
    <dbReference type="NCBI Taxonomy" id="372086"/>
    <lineage>
        <taxon>Eukaryota</taxon>
        <taxon>Sar</taxon>
        <taxon>Rhizaria</taxon>
        <taxon>Cercozoa</taxon>
        <taxon>Cercomonadida</taxon>
        <taxon>Cercomonadidae</taxon>
        <taxon>Paracercomonas</taxon>
    </lineage>
</organism>
<feature type="transmembrane region" description="Helical" evidence="5">
    <location>
        <begin position="341"/>
        <end position="359"/>
    </location>
</feature>
<feature type="domain" description="NADH:quinone oxidoreductase/Mrp antiporter transmembrane" evidence="6">
    <location>
        <begin position="129"/>
        <end position="414"/>
    </location>
</feature>
<dbReference type="PRINTS" id="PR01434">
    <property type="entry name" value="NADHDHGNASE5"/>
</dbReference>
<evidence type="ECO:0000256" key="3">
    <source>
        <dbReference type="ARBA" id="ARBA00022989"/>
    </source>
</evidence>
<dbReference type="InterPro" id="IPR003945">
    <property type="entry name" value="NU5C-like"/>
</dbReference>
<name>A0A0B5GNK6_9EUKA</name>
<comment type="similarity">
    <text evidence="5">Belongs to the complex I subunit 5 family.</text>
</comment>
<dbReference type="InterPro" id="IPR001516">
    <property type="entry name" value="Proton_antipo_N"/>
</dbReference>
<feature type="transmembrane region" description="Helical" evidence="5">
    <location>
        <begin position="175"/>
        <end position="196"/>
    </location>
</feature>
<dbReference type="AlphaFoldDB" id="A0A0B5GNK6"/>
<feature type="transmembrane region" description="Helical" evidence="5">
    <location>
        <begin position="30"/>
        <end position="50"/>
    </location>
</feature>
<feature type="transmembrane region" description="Helical" evidence="5">
    <location>
        <begin position="216"/>
        <end position="234"/>
    </location>
</feature>
<comment type="subcellular location">
    <subcellularLocation>
        <location evidence="1">Membrane</location>
        <topology evidence="1">Multi-pass membrane protein</topology>
    </subcellularLocation>
</comment>
<dbReference type="EC" id="7.1.1.2" evidence="5"/>
<dbReference type="Pfam" id="PF00361">
    <property type="entry name" value="Proton_antipo_M"/>
    <property type="match status" value="1"/>
</dbReference>
<dbReference type="RefSeq" id="YP_009118074.1">
    <property type="nucleotide sequence ID" value="NC_026310.1"/>
</dbReference>
<dbReference type="PANTHER" id="PTHR42829:SF2">
    <property type="entry name" value="NADH-UBIQUINONE OXIDOREDUCTASE CHAIN 5"/>
    <property type="match status" value="1"/>
</dbReference>
<reference evidence="8" key="1">
    <citation type="journal article" date="2014" name="Nucleic Acids Res.">
        <title>Widespread occurrence of organelle genome-encoded 5S rRNAs including permuted molecules.</title>
        <authorList>
            <person name="Valach M."/>
            <person name="Burger G."/>
            <person name="Gray M.W."/>
            <person name="Lang B.F."/>
        </authorList>
    </citation>
    <scope>NUCLEOTIDE SEQUENCE</scope>
    <source>
        <strain evidence="8">ATCC 50344</strain>
    </source>
</reference>
<evidence type="ECO:0000256" key="5">
    <source>
        <dbReference type="RuleBase" id="RU003404"/>
    </source>
</evidence>
<dbReference type="InterPro" id="IPR018393">
    <property type="entry name" value="NADHpl_OxRdtase_5_subgr"/>
</dbReference>
<dbReference type="GO" id="GO:0003954">
    <property type="term" value="F:NADH dehydrogenase activity"/>
    <property type="evidence" value="ECO:0007669"/>
    <property type="project" value="TreeGrafter"/>
</dbReference>
<sequence length="683" mass="78725">MLLPIFLPLFNFLSLAIFGRFIGKTGAIYITLYNMLLLVFLNVKLLYFIWQFNTTYYITIKSWIRVLTLEVNWEFILDPLAVTMLVMVSMISIVVHVYSFSYMKNDPHFIRFISYLSLFTFFMFILVTASNFVQLFLGWEGVGICSYLLINFWFTRVQANKAAIKALLMNRVGDIGFLIGTVLTFALFQTLDFTVLTHLAIEKVIEQPYWLITEHFSLLYIDVICFFFFIGVIGKSAQLGLHTWLPAAMEGPTPVSALIHAATMVTAGIFLLIRCSFLFEISTNIRTLIIIVGAVTALVSALTAIFLYDIKKIIAYSTCSQLGYMAVACGFSQYSLGLFHLINHAFFKALLFLTAGAIIHSFNNEQDIRKLSGIATRMPLIHCAILIGNIAIMGLPFLSGFYSKDLIIEITYLQGFDIAQSFNLNFIFSIILVATVCTGVYSLRLYYYLFLRQGCVHSSTLLGPGPTQPFFIQLSLVFLMLGSIFSGYLLSDIFSTTMDFYTFGMNAENDNNSTFLENEFLPWYIKLAPLFCNLLVLFIFILFITWYQNGIIPQFTQVLVAHLSAENRAQFEKRYWFGSFYTTITYKFNTRFGGLIQLFQNNFYFNEVYNYLAFLNFNYYYHNIFINFDKGVLEFFGPVGLSRLYYWVTTHSVVVYKRSLTSQLIFIYNTILVYFYILEYFFM</sequence>
<feature type="domain" description="NADH-Ubiquinone oxidoreductase (complex I) chain 5 N-terminal" evidence="7">
    <location>
        <begin position="63"/>
        <end position="112"/>
    </location>
</feature>
<dbReference type="NCBIfam" id="TIGR01974">
    <property type="entry name" value="NDH_I_L"/>
    <property type="match status" value="1"/>
</dbReference>
<feature type="transmembrane region" description="Helical" evidence="5">
    <location>
        <begin position="285"/>
        <end position="307"/>
    </location>
</feature>
<feature type="transmembrane region" description="Helical" evidence="5">
    <location>
        <begin position="6"/>
        <end position="23"/>
    </location>
</feature>
<keyword evidence="5" id="KW-0520">NAD</keyword>
<evidence type="ECO:0000313" key="8">
    <source>
        <dbReference type="EMBL" id="AJF22829.1"/>
    </source>
</evidence>
<feature type="transmembrane region" description="Helical" evidence="5">
    <location>
        <begin position="523"/>
        <end position="547"/>
    </location>
</feature>
<dbReference type="InterPro" id="IPR001750">
    <property type="entry name" value="ND/Mrp_TM"/>
</dbReference>
<feature type="transmembrane region" description="Helical" evidence="5">
    <location>
        <begin position="314"/>
        <end position="335"/>
    </location>
</feature>
<dbReference type="GO" id="GO:0008137">
    <property type="term" value="F:NADH dehydrogenase (ubiquinone) activity"/>
    <property type="evidence" value="ECO:0007669"/>
    <property type="project" value="UniProtKB-EC"/>
</dbReference>
<dbReference type="GO" id="GO:0042773">
    <property type="term" value="P:ATP synthesis coupled electron transport"/>
    <property type="evidence" value="ECO:0007669"/>
    <property type="project" value="InterPro"/>
</dbReference>
<feature type="transmembrane region" description="Helical" evidence="5">
    <location>
        <begin position="255"/>
        <end position="279"/>
    </location>
</feature>
<feature type="transmembrane region" description="Helical" evidence="5">
    <location>
        <begin position="112"/>
        <end position="130"/>
    </location>
</feature>
<feature type="transmembrane region" description="Helical" evidence="5">
    <location>
        <begin position="80"/>
        <end position="100"/>
    </location>
</feature>
<evidence type="ECO:0000256" key="1">
    <source>
        <dbReference type="ARBA" id="ARBA00004141"/>
    </source>
</evidence>
<evidence type="ECO:0000256" key="2">
    <source>
        <dbReference type="ARBA" id="ARBA00022692"/>
    </source>
</evidence>
<keyword evidence="5" id="KW-0813">Transport</keyword>
<protein>
    <recommendedName>
        <fullName evidence="5">NADH-ubiquinone oxidoreductase chain 5</fullName>
        <ecNumber evidence="5">7.1.1.2</ecNumber>
    </recommendedName>
</protein>
<accession>A0A0B5GNK6</accession>
<comment type="function">
    <text evidence="5">Core subunit of the mitochondrial membrane respiratory chain NADH dehydrogenase (Complex I) which catalyzes electron transfer from NADH through the respiratory chain, using ubiquinone as an electron acceptor. Essential for the catalytic activity and assembly of complex I.</text>
</comment>
<feature type="transmembrane region" description="Helical" evidence="5">
    <location>
        <begin position="136"/>
        <end position="154"/>
    </location>
</feature>
<keyword evidence="2 5" id="KW-0812">Transmembrane</keyword>
<keyword evidence="5" id="KW-0830">Ubiquinone</keyword>
<proteinExistence type="inferred from homology"/>
<evidence type="ECO:0000259" key="7">
    <source>
        <dbReference type="Pfam" id="PF00662"/>
    </source>
</evidence>
<evidence type="ECO:0000259" key="6">
    <source>
        <dbReference type="Pfam" id="PF00361"/>
    </source>
</evidence>
<evidence type="ECO:0000256" key="4">
    <source>
        <dbReference type="ARBA" id="ARBA00023136"/>
    </source>
</evidence>